<dbReference type="RefSeq" id="YP_009390165.1">
    <property type="nucleotide sequence ID" value="NC_035231.1"/>
</dbReference>
<dbReference type="Gene3D" id="3.20.20.70">
    <property type="entry name" value="Aldolase class I"/>
    <property type="match status" value="1"/>
</dbReference>
<reference evidence="5" key="1">
    <citation type="journal article" date="2017" name="Sci. Rep.">
        <title>Origin and evolutionary history of freshwater Rhodophyta: further insights based on phylogenomic evidence.</title>
        <authorList>
            <person name="Nan F."/>
            <person name="Feng J."/>
            <person name="Lv J."/>
            <person name="Liu Q."/>
            <person name="Fang K."/>
            <person name="Gong C."/>
            <person name="Xie S."/>
        </authorList>
    </citation>
    <scope>NUCLEOTIDE SEQUENCE</scope>
</reference>
<evidence type="ECO:0000256" key="3">
    <source>
        <dbReference type="ARBA" id="ARBA00021523"/>
    </source>
</evidence>
<protein>
    <recommendedName>
        <fullName evidence="3">Uncharacterized protein ycf23</fullName>
    </recommendedName>
</protein>
<comment type="similarity">
    <text evidence="2">Belongs to the ycf23 family.</text>
</comment>
<evidence type="ECO:0000256" key="2">
    <source>
        <dbReference type="ARBA" id="ARBA00009664"/>
    </source>
</evidence>
<dbReference type="GO" id="GO:0009536">
    <property type="term" value="C:plastid"/>
    <property type="evidence" value="ECO:0007669"/>
    <property type="project" value="UniProtKB-SubCell"/>
</dbReference>
<dbReference type="Pfam" id="PF04481">
    <property type="entry name" value="DUF561"/>
    <property type="match status" value="1"/>
</dbReference>
<keyword evidence="5" id="KW-0150">Chloroplast</keyword>
<organism evidence="5">
    <name type="scientific">Sheathia arcuata</name>
    <dbReference type="NCBI Taxonomy" id="340433"/>
    <lineage>
        <taxon>Eukaryota</taxon>
        <taxon>Rhodophyta</taxon>
        <taxon>Florideophyceae</taxon>
        <taxon>Nemaliophycidae</taxon>
        <taxon>Batrachospermales</taxon>
        <taxon>Batrachospermaceae</taxon>
        <taxon>Sheathia</taxon>
    </lineage>
</organism>
<dbReference type="GeneID" id="33350889"/>
<dbReference type="InterPro" id="IPR011060">
    <property type="entry name" value="RibuloseP-bd_barrel"/>
</dbReference>
<evidence type="ECO:0000256" key="4">
    <source>
        <dbReference type="ARBA" id="ARBA00022640"/>
    </source>
</evidence>
<dbReference type="InterPro" id="IPR007570">
    <property type="entry name" value="Uncharacterised_Ycf23"/>
</dbReference>
<name>A0A3G1I9C6_9FLOR</name>
<dbReference type="SUPFAM" id="SSF51366">
    <property type="entry name" value="Ribulose-phoshate binding barrel"/>
    <property type="match status" value="1"/>
</dbReference>
<dbReference type="PANTHER" id="PTHR36895:SF1">
    <property type="entry name" value="YCF23 PROTEIN"/>
    <property type="match status" value="1"/>
</dbReference>
<evidence type="ECO:0000256" key="1">
    <source>
        <dbReference type="ARBA" id="ARBA00004474"/>
    </source>
</evidence>
<proteinExistence type="inferred from homology"/>
<sequence length="268" mass="29300">MILNKNLESALNRHEVVKIIIGLSNFNLRNIIFQAKAAEIGGATYIDIASNINIINELKQISTLPLCVSSIDPDELFACFKAGVDILEVGNFDVFYRQGIMLSANNVLDIAKDIMCQAPLACISVTIPHTLCLWDQIYLAKQLEFLGVDIIQTEGFNSKFKTDSYAVNSLRKSSSALSATYVLLKNIKIPIISASGINPLSAAIAISYGASGIGIGSFLLEFNDSIDRSIIIKSIIQSMHQNLTMDTKTKNLNIYSVFDHSNISSMNA</sequence>
<gene>
    <name evidence="5" type="primary">orf268</name>
</gene>
<dbReference type="EMBL" id="KY033529">
    <property type="protein sequence ID" value="ART65545.1"/>
    <property type="molecule type" value="Genomic_DNA"/>
</dbReference>
<dbReference type="AlphaFoldDB" id="A0A3G1I9C6"/>
<comment type="subcellular location">
    <subcellularLocation>
        <location evidence="1">Plastid</location>
    </subcellularLocation>
</comment>
<geneLocation type="chloroplast" evidence="5"/>
<dbReference type="InterPro" id="IPR013785">
    <property type="entry name" value="Aldolase_TIM"/>
</dbReference>
<dbReference type="PANTHER" id="PTHR36895">
    <property type="match status" value="1"/>
</dbReference>
<accession>A0A3G1I9C6</accession>
<evidence type="ECO:0000313" key="5">
    <source>
        <dbReference type="EMBL" id="ART65545.1"/>
    </source>
</evidence>
<keyword evidence="4 5" id="KW-0934">Plastid</keyword>